<evidence type="ECO:0000313" key="1">
    <source>
        <dbReference type="EMBL" id="PRP71520.1"/>
    </source>
</evidence>
<dbReference type="OrthoDB" id="4119964at2"/>
<dbReference type="Proteomes" id="UP000239469">
    <property type="component" value="Unassembled WGS sequence"/>
</dbReference>
<accession>A0A2S9X733</accession>
<dbReference type="RefSeq" id="WP_106076130.1">
    <property type="nucleotide sequence ID" value="NZ_MTBD01000010.1"/>
</dbReference>
<reference evidence="1 2" key="1">
    <citation type="submission" date="2017-01" db="EMBL/GenBank/DDBJ databases">
        <title>New insights into the genetic diversity of Chromobacterium isolated from tropical freshwater lake.</title>
        <authorList>
            <person name="Santos A.B."/>
            <person name="Nascimento A.M."/>
            <person name="Da Silva P.C."/>
        </authorList>
    </citation>
    <scope>NUCLEOTIDE SEQUENCE [LARGE SCALE GENOMIC DNA]</scope>
    <source>
        <strain evidence="1 2">56AF</strain>
    </source>
</reference>
<dbReference type="Pfam" id="PF11185">
    <property type="entry name" value="DUF2971"/>
    <property type="match status" value="1"/>
</dbReference>
<organism evidence="1 2">
    <name type="scientific">Chromobacterium amazonense</name>
    <dbReference type="NCBI Taxonomy" id="1382803"/>
    <lineage>
        <taxon>Bacteria</taxon>
        <taxon>Pseudomonadati</taxon>
        <taxon>Pseudomonadota</taxon>
        <taxon>Betaproteobacteria</taxon>
        <taxon>Neisseriales</taxon>
        <taxon>Chromobacteriaceae</taxon>
        <taxon>Chromobacterium</taxon>
    </lineage>
</organism>
<dbReference type="EMBL" id="MTBD01000010">
    <property type="protein sequence ID" value="PRP71520.1"/>
    <property type="molecule type" value="Genomic_DNA"/>
</dbReference>
<gene>
    <name evidence="1" type="ORF">BUE93_05845</name>
</gene>
<comment type="caution">
    <text evidence="1">The sequence shown here is derived from an EMBL/GenBank/DDBJ whole genome shotgun (WGS) entry which is preliminary data.</text>
</comment>
<evidence type="ECO:0008006" key="3">
    <source>
        <dbReference type="Google" id="ProtNLM"/>
    </source>
</evidence>
<proteinExistence type="predicted"/>
<name>A0A2S9X733_9NEIS</name>
<dbReference type="AlphaFoldDB" id="A0A2S9X733"/>
<evidence type="ECO:0000313" key="2">
    <source>
        <dbReference type="Proteomes" id="UP000239469"/>
    </source>
</evidence>
<protein>
    <recommendedName>
        <fullName evidence="3">DUF2971 domain-containing protein</fullName>
    </recommendedName>
</protein>
<dbReference type="InterPro" id="IPR021352">
    <property type="entry name" value="DUF2971"/>
</dbReference>
<sequence length="248" mass="28402">MTTLYHYCSGETFTSIIKNQSLWLSSMQESNDYLEGKLINGIINNSTENNTDHTKQGNRTLLSNIIPMANDCHGICFSTERDKLSQWRGYADDGRGFSIGFNKDWLLELAKKENALLQAVSYYDDYELQASSQLEYALKILDQAGRNAMTNIRPYLEFIYTSKHKSFAEENEWRLIKFVNKTMIKNARFANGKLIPYTEINLQNLNESPINEIIVGPKNLSDYFVTAAFLRNNGLGNIDINKSISSYR</sequence>